<dbReference type="EMBL" id="KV876418">
    <property type="protein sequence ID" value="RZR74838.1"/>
    <property type="molecule type" value="Genomic_DNA"/>
</dbReference>
<dbReference type="SUPFAM" id="SSF53633">
    <property type="entry name" value="Carbamate kinase-like"/>
    <property type="match status" value="1"/>
</dbReference>
<protein>
    <recommendedName>
        <fullName evidence="3">Aspartate/glutamate/uridylate kinase domain-containing protein</fullName>
    </recommendedName>
</protein>
<accession>A0A445MKV4</accession>
<dbReference type="Gene3D" id="3.40.1160.10">
    <property type="entry name" value="Acetylglutamate kinase-like"/>
    <property type="match status" value="1"/>
</dbReference>
<evidence type="ECO:0000256" key="1">
    <source>
        <dbReference type="ARBA" id="ARBA00010122"/>
    </source>
</evidence>
<gene>
    <name evidence="4" type="ORF">BHM03_00044538</name>
</gene>
<sequence>MVVVVHLGGGAYCGVVKLDSSTSLAFSTSFQSKVSFALSSRSFCRKREGICGKRRALKVCCEKRVSAVVEKDAALRQGADSIAEQLSIVMKFGGSSVASVERMKEVADLILSFPEERPAIVLSAMGKTTNNLLLVICPFVSYLLTSSLDEFLSVVCVC</sequence>
<dbReference type="InterPro" id="IPR018042">
    <property type="entry name" value="Aspartate_kinase_CS"/>
</dbReference>
<comment type="similarity">
    <text evidence="1">Belongs to the aspartokinase family.</text>
</comment>
<evidence type="ECO:0000313" key="4">
    <source>
        <dbReference type="EMBL" id="RZR74838.1"/>
    </source>
</evidence>
<dbReference type="Pfam" id="PF00696">
    <property type="entry name" value="AA_kinase"/>
    <property type="match status" value="1"/>
</dbReference>
<dbReference type="PANTHER" id="PTHR21499:SF59">
    <property type="entry name" value="ASPARTOKINASE"/>
    <property type="match status" value="1"/>
</dbReference>
<evidence type="ECO:0000259" key="3">
    <source>
        <dbReference type="Pfam" id="PF00696"/>
    </source>
</evidence>
<dbReference type="GO" id="GO:0009088">
    <property type="term" value="P:threonine biosynthetic process"/>
    <property type="evidence" value="ECO:0007669"/>
    <property type="project" value="UniProtKB-KW"/>
</dbReference>
<dbReference type="InterPro" id="IPR001048">
    <property type="entry name" value="Asp/Glu/Uridylate_kinase"/>
</dbReference>
<proteinExistence type="inferred from homology"/>
<dbReference type="Proteomes" id="UP000290560">
    <property type="component" value="Unassembled WGS sequence"/>
</dbReference>
<keyword evidence="2" id="KW-0028">Amino-acid biosynthesis</keyword>
<reference evidence="4" key="1">
    <citation type="journal article" date="2018" name="Data Brief">
        <title>Genome sequence data from 17 accessions of Ensete ventricosum, a staple food crop for millions in Ethiopia.</title>
        <authorList>
            <person name="Yemataw Z."/>
            <person name="Muzemil S."/>
            <person name="Ambachew D."/>
            <person name="Tripathi L."/>
            <person name="Tesfaye K."/>
            <person name="Chala A."/>
            <person name="Farbos A."/>
            <person name="O'Neill P."/>
            <person name="Moore K."/>
            <person name="Grant M."/>
            <person name="Studholme D.J."/>
        </authorList>
    </citation>
    <scope>NUCLEOTIDE SEQUENCE [LARGE SCALE GENOMIC DNA]</scope>
    <source>
        <tissue evidence="4">Leaf</tissue>
    </source>
</reference>
<dbReference type="InterPro" id="IPR036393">
    <property type="entry name" value="AceGlu_kinase-like_sf"/>
</dbReference>
<dbReference type="GO" id="GO:0005829">
    <property type="term" value="C:cytosol"/>
    <property type="evidence" value="ECO:0007669"/>
    <property type="project" value="TreeGrafter"/>
</dbReference>
<dbReference type="PROSITE" id="PS00324">
    <property type="entry name" value="ASPARTOKINASE"/>
    <property type="match status" value="1"/>
</dbReference>
<dbReference type="AlphaFoldDB" id="A0A445MKV4"/>
<evidence type="ECO:0000256" key="2">
    <source>
        <dbReference type="ARBA" id="ARBA00022697"/>
    </source>
</evidence>
<dbReference type="PANTHER" id="PTHR21499">
    <property type="entry name" value="ASPARTATE KINASE"/>
    <property type="match status" value="1"/>
</dbReference>
<dbReference type="GO" id="GO:0009090">
    <property type="term" value="P:homoserine biosynthetic process"/>
    <property type="evidence" value="ECO:0007669"/>
    <property type="project" value="TreeGrafter"/>
</dbReference>
<dbReference type="GO" id="GO:0009570">
    <property type="term" value="C:chloroplast stroma"/>
    <property type="evidence" value="ECO:0007669"/>
    <property type="project" value="TreeGrafter"/>
</dbReference>
<keyword evidence="2" id="KW-0791">Threonine biosynthesis</keyword>
<dbReference type="GO" id="GO:0004072">
    <property type="term" value="F:aspartate kinase activity"/>
    <property type="evidence" value="ECO:0007669"/>
    <property type="project" value="InterPro"/>
</dbReference>
<organism evidence="4">
    <name type="scientific">Ensete ventricosum</name>
    <name type="common">Abyssinian banana</name>
    <name type="synonym">Musa ensete</name>
    <dbReference type="NCBI Taxonomy" id="4639"/>
    <lineage>
        <taxon>Eukaryota</taxon>
        <taxon>Viridiplantae</taxon>
        <taxon>Streptophyta</taxon>
        <taxon>Embryophyta</taxon>
        <taxon>Tracheophyta</taxon>
        <taxon>Spermatophyta</taxon>
        <taxon>Magnoliopsida</taxon>
        <taxon>Liliopsida</taxon>
        <taxon>Zingiberales</taxon>
        <taxon>Musaceae</taxon>
        <taxon>Ensete</taxon>
    </lineage>
</organism>
<feature type="domain" description="Aspartate/glutamate/uridylate kinase" evidence="3">
    <location>
        <begin position="88"/>
        <end position="133"/>
    </location>
</feature>
<name>A0A445MKV4_ENSVE</name>
<dbReference type="GO" id="GO:0009089">
    <property type="term" value="P:lysine biosynthetic process via diaminopimelate"/>
    <property type="evidence" value="ECO:0007669"/>
    <property type="project" value="TreeGrafter"/>
</dbReference>